<evidence type="ECO:0000313" key="2">
    <source>
        <dbReference type="Proteomes" id="UP000022910"/>
    </source>
</evidence>
<sequence>MHQMKLFCKREQPFDVELGDTEFLTTWWISIEDSFPEGEDYLVQLALKLLSITPHAAGCERVWSNLGWLYGKRRNRLGLNKIESMHKLSAYYHAHAKQELPYYGIEKTNEEIRNILVDAHLNPDDDLIEVIDDDYEFDDIEARIFDKEDDLIISKELNLDANAFIKDLDEIIEDSDNIGMEEENIQDIVISENESSIEWDPDTEADKIIDDM</sequence>
<dbReference type="HOGENOM" id="CLU_025081_0_0_1"/>
<reference evidence="1 2" key="1">
    <citation type="submission" date="2014-02" db="EMBL/GenBank/DDBJ databases">
        <title>Single nucleus genome sequencing reveals high similarity among nuclei of an endomycorrhizal fungus.</title>
        <authorList>
            <person name="Lin K."/>
            <person name="Geurts R."/>
            <person name="Zhang Z."/>
            <person name="Limpens E."/>
            <person name="Saunders D.G."/>
            <person name="Mu D."/>
            <person name="Pang E."/>
            <person name="Cao H."/>
            <person name="Cha H."/>
            <person name="Lin T."/>
            <person name="Zhou Q."/>
            <person name="Shang Y."/>
            <person name="Li Y."/>
            <person name="Ivanov S."/>
            <person name="Sharma T."/>
            <person name="Velzen R.V."/>
            <person name="Ruijter N.D."/>
            <person name="Aanen D.K."/>
            <person name="Win J."/>
            <person name="Kamoun S."/>
            <person name="Bisseling T."/>
            <person name="Huang S."/>
        </authorList>
    </citation>
    <scope>NUCLEOTIDE SEQUENCE [LARGE SCALE GENOMIC DNA]</scope>
    <source>
        <strain evidence="2">DAOM197198w</strain>
    </source>
</reference>
<evidence type="ECO:0008006" key="3">
    <source>
        <dbReference type="Google" id="ProtNLM"/>
    </source>
</evidence>
<name>A0A015MM50_RHIIW</name>
<organism evidence="1 2">
    <name type="scientific">Rhizophagus irregularis (strain DAOM 197198w)</name>
    <name type="common">Glomus intraradices</name>
    <dbReference type="NCBI Taxonomy" id="1432141"/>
    <lineage>
        <taxon>Eukaryota</taxon>
        <taxon>Fungi</taxon>
        <taxon>Fungi incertae sedis</taxon>
        <taxon>Mucoromycota</taxon>
        <taxon>Glomeromycotina</taxon>
        <taxon>Glomeromycetes</taxon>
        <taxon>Glomerales</taxon>
        <taxon>Glomeraceae</taxon>
        <taxon>Rhizophagus</taxon>
    </lineage>
</organism>
<dbReference type="InterPro" id="IPR012337">
    <property type="entry name" value="RNaseH-like_sf"/>
</dbReference>
<comment type="caution">
    <text evidence="1">The sequence shown here is derived from an EMBL/GenBank/DDBJ whole genome shotgun (WGS) entry which is preliminary data.</text>
</comment>
<gene>
    <name evidence="1" type="ORF">RirG_110050</name>
</gene>
<dbReference type="EMBL" id="JEMT01017490">
    <property type="protein sequence ID" value="EXX67903.1"/>
    <property type="molecule type" value="Genomic_DNA"/>
</dbReference>
<protein>
    <recommendedName>
        <fullName evidence="3">HAT C-terminal dimerisation domain-containing protein</fullName>
    </recommendedName>
</protein>
<dbReference type="SUPFAM" id="SSF53098">
    <property type="entry name" value="Ribonuclease H-like"/>
    <property type="match status" value="1"/>
</dbReference>
<dbReference type="Proteomes" id="UP000022910">
    <property type="component" value="Unassembled WGS sequence"/>
</dbReference>
<evidence type="ECO:0000313" key="1">
    <source>
        <dbReference type="EMBL" id="EXX67903.1"/>
    </source>
</evidence>
<proteinExistence type="predicted"/>
<accession>A0A015MM50</accession>
<dbReference type="AlphaFoldDB" id="A0A015MM50"/>
<keyword evidence="2" id="KW-1185">Reference proteome</keyword>
<dbReference type="OrthoDB" id="2434645at2759"/>